<dbReference type="GO" id="GO:0016787">
    <property type="term" value="F:hydrolase activity"/>
    <property type="evidence" value="ECO:0007669"/>
    <property type="project" value="UniProtKB-KW"/>
</dbReference>
<dbReference type="PANTHER" id="PTHR23422">
    <property type="entry name" value="DIPEPTIDYL PEPTIDASE III-RELATED"/>
    <property type="match status" value="1"/>
</dbReference>
<evidence type="ECO:0000256" key="2">
    <source>
        <dbReference type="ARBA" id="ARBA00022801"/>
    </source>
</evidence>
<feature type="signal peptide" evidence="3">
    <location>
        <begin position="1"/>
        <end position="21"/>
    </location>
</feature>
<proteinExistence type="predicted"/>
<dbReference type="Proteomes" id="UP000192472">
    <property type="component" value="Unassembled WGS sequence"/>
</dbReference>
<feature type="chain" id="PRO_5013343292" evidence="3">
    <location>
        <begin position="22"/>
        <end position="672"/>
    </location>
</feature>
<evidence type="ECO:0000256" key="3">
    <source>
        <dbReference type="SAM" id="SignalP"/>
    </source>
</evidence>
<protein>
    <submittedName>
        <fullName evidence="4">Dipeptidyl-peptidase-3</fullName>
    </submittedName>
</protein>
<sequence length="672" mass="76204">MRKQLIYLLLIPLTWACTPSAQEEQQPVVEDDFVWKTEQFADLKMIRYQIPGFDKLSLDQKKLAYYLTQAGLSGRDIIWDQNYRHNLAIRTALENIINNYEGDRESEDWNELMTYAKRVWFSNGIHHHYSMTKLEPGFNQEYFQSLLESTNTALADEAINTIFDPSIDGKKVNLDPDKGLMVGSATNFYDPDITAEEVEAFYAQITDKNAEEPISYGLNSKLVRDENGQMKEEVWKSGGMYGAAIDEMIGWLEKATTVAENEEQKRGFELLIEYFKTGSLKTWDEYNVVWAAATKGDIDYILGFIEVYNDPKGYRGSYESIIQINDFDASERMKVLSENAQWFEDNSPIMDEHKKENVVGVSYKVVNVAGESGDASPSTPIGVNLPNANWIRAKHGSKSVSLGNIIDAYDKAGTSGFLAEFAYDEAEMERAKKHGEIGDKMHTALHEVIGHASGRLNAGIGTPKETLKNYASTIEEGRADLVGLYYLMDPKLVELGLIESLEVGKEEYDGYIRNGMMTQLRRLKMGEDIEEAHMRNRAWVSAWSFEQGKADNVIERKQKDGKTYFVVNDYEKLRAIFGRLLRETQRIKSEGDYEAAKALVEGYGVKVEAELHQEVLDRASKLKGAPYGGFINPELVPVMDDAGNITDVEVTYPMDFTKQMLDYGKKYAFLTK</sequence>
<evidence type="ECO:0000313" key="5">
    <source>
        <dbReference type="Proteomes" id="UP000192472"/>
    </source>
</evidence>
<keyword evidence="3" id="KW-0732">Signal</keyword>
<keyword evidence="2" id="KW-0378">Hydrolase</keyword>
<evidence type="ECO:0000313" key="4">
    <source>
        <dbReference type="EMBL" id="SMD31682.1"/>
    </source>
</evidence>
<dbReference type="AlphaFoldDB" id="A0A1W2G5G2"/>
<organism evidence="4 5">
    <name type="scientific">Reichenbachiella faecimaris</name>
    <dbReference type="NCBI Taxonomy" id="692418"/>
    <lineage>
        <taxon>Bacteria</taxon>
        <taxon>Pseudomonadati</taxon>
        <taxon>Bacteroidota</taxon>
        <taxon>Cytophagia</taxon>
        <taxon>Cytophagales</taxon>
        <taxon>Reichenbachiellaceae</taxon>
        <taxon>Reichenbachiella</taxon>
    </lineage>
</organism>
<name>A0A1W2G5G2_REIFA</name>
<keyword evidence="5" id="KW-1185">Reference proteome</keyword>
<reference evidence="4 5" key="1">
    <citation type="submission" date="2017-04" db="EMBL/GenBank/DDBJ databases">
        <authorList>
            <person name="Afonso C.L."/>
            <person name="Miller P.J."/>
            <person name="Scott M.A."/>
            <person name="Spackman E."/>
            <person name="Goraichik I."/>
            <person name="Dimitrov K.M."/>
            <person name="Suarez D.L."/>
            <person name="Swayne D.E."/>
        </authorList>
    </citation>
    <scope>NUCLEOTIDE SEQUENCE [LARGE SCALE GENOMIC DNA]</scope>
    <source>
        <strain evidence="4 5">DSM 26133</strain>
    </source>
</reference>
<dbReference type="OrthoDB" id="9812747at2"/>
<dbReference type="InterPro" id="IPR039461">
    <property type="entry name" value="Peptidase_M49"/>
</dbReference>
<keyword evidence="1" id="KW-0479">Metal-binding</keyword>
<evidence type="ECO:0000256" key="1">
    <source>
        <dbReference type="ARBA" id="ARBA00022723"/>
    </source>
</evidence>
<dbReference type="Pfam" id="PF03571">
    <property type="entry name" value="Peptidase_M49"/>
    <property type="match status" value="2"/>
</dbReference>
<accession>A0A1W2G5G2</accession>
<dbReference type="Gene3D" id="3.30.540.30">
    <property type="match status" value="1"/>
</dbReference>
<gene>
    <name evidence="4" type="ORF">SAMN04488029_0030</name>
</gene>
<dbReference type="STRING" id="692418.SAMN04488029_0030"/>
<dbReference type="RefSeq" id="WP_084370396.1">
    <property type="nucleotide sequence ID" value="NZ_FWYF01000001.1"/>
</dbReference>
<dbReference type="GO" id="GO:0046872">
    <property type="term" value="F:metal ion binding"/>
    <property type="evidence" value="ECO:0007669"/>
    <property type="project" value="UniProtKB-KW"/>
</dbReference>
<dbReference type="EMBL" id="FWYF01000001">
    <property type="protein sequence ID" value="SMD31682.1"/>
    <property type="molecule type" value="Genomic_DNA"/>
</dbReference>
<dbReference type="PANTHER" id="PTHR23422:SF11">
    <property type="entry name" value="DIPEPTIDYL PEPTIDASE 3"/>
    <property type="match status" value="1"/>
</dbReference>